<feature type="transmembrane region" description="Helical" evidence="1">
    <location>
        <begin position="107"/>
        <end position="126"/>
    </location>
</feature>
<dbReference type="AlphaFoldDB" id="A0A060RH93"/>
<keyword evidence="1" id="KW-0812">Transmembrane</keyword>
<dbReference type="Proteomes" id="UP000027584">
    <property type="component" value="Unassembled WGS sequence"/>
</dbReference>
<feature type="transmembrane region" description="Helical" evidence="1">
    <location>
        <begin position="44"/>
        <end position="64"/>
    </location>
</feature>
<gene>
    <name evidence="2" type="ORF">BN963_SGAL_01063</name>
</gene>
<reference evidence="2 3" key="1">
    <citation type="submission" date="2014-02" db="EMBL/GenBank/DDBJ databases">
        <authorList>
            <person name="Manrique M."/>
        </authorList>
    </citation>
    <scope>NUCLEOTIDE SEQUENCE [LARGE SCALE GENOMIC DNA]</scope>
    <source>
        <strain evidence="2 3">LMG17956</strain>
    </source>
</reference>
<protein>
    <submittedName>
        <fullName evidence="2">Uncharacterized protein</fullName>
    </submittedName>
</protein>
<evidence type="ECO:0000256" key="1">
    <source>
        <dbReference type="SAM" id="Phobius"/>
    </source>
</evidence>
<keyword evidence="1" id="KW-1133">Transmembrane helix</keyword>
<dbReference type="EMBL" id="CCBC010000142">
    <property type="protein sequence ID" value="CDO17869.1"/>
    <property type="molecule type" value="Genomic_DNA"/>
</dbReference>
<evidence type="ECO:0000313" key="2">
    <source>
        <dbReference type="EMBL" id="CDO17869.1"/>
    </source>
</evidence>
<feature type="transmembrane region" description="Helical" evidence="1">
    <location>
        <begin position="76"/>
        <end position="95"/>
    </location>
</feature>
<feature type="transmembrane region" description="Helical" evidence="1">
    <location>
        <begin position="12"/>
        <end position="32"/>
    </location>
</feature>
<organism evidence="2 3">
    <name type="scientific">Streptococcus gallolyticus</name>
    <dbReference type="NCBI Taxonomy" id="315405"/>
    <lineage>
        <taxon>Bacteria</taxon>
        <taxon>Bacillati</taxon>
        <taxon>Bacillota</taxon>
        <taxon>Bacilli</taxon>
        <taxon>Lactobacillales</taxon>
        <taxon>Streptococcaceae</taxon>
        <taxon>Streptococcus</taxon>
    </lineage>
</organism>
<accession>A0A060RH93</accession>
<comment type="caution">
    <text evidence="2">The sequence shown here is derived from an EMBL/GenBank/DDBJ whole genome shotgun (WGS) entry which is preliminary data.</text>
</comment>
<keyword evidence="1" id="KW-0472">Membrane</keyword>
<proteinExistence type="predicted"/>
<name>A0A060RH93_9STRE</name>
<evidence type="ECO:0000313" key="3">
    <source>
        <dbReference type="Proteomes" id="UP000027584"/>
    </source>
</evidence>
<reference evidence="2 3" key="2">
    <citation type="submission" date="2014-05" db="EMBL/GenBank/DDBJ databases">
        <title>Genome sequence of Streptococcus gallolyticus.</title>
        <authorList>
            <person name="Del Campo R."/>
        </authorList>
    </citation>
    <scope>NUCLEOTIDE SEQUENCE [LARGE SCALE GENOMIC DNA]</scope>
    <source>
        <strain evidence="2 3">LMG17956</strain>
    </source>
</reference>
<sequence>MTLFTSVTKRTFGRATLVYLGLTIFCIVFTIIYEKFSYGESSIFMRLMFLAPLAGAVVSFLSGLNLTWITKRAPFLLFNSSLAIIASACLVRGIIEVSGRTSSYDQPYWWAALAFSGLSLVIGLLSRDKKRH</sequence>